<evidence type="ECO:0000313" key="2">
    <source>
        <dbReference type="Proteomes" id="UP000039865"/>
    </source>
</evidence>
<dbReference type="AlphaFoldDB" id="A0A078AE24"/>
<dbReference type="InParanoid" id="A0A078AE24"/>
<dbReference type="EMBL" id="CCKQ01008328">
    <property type="protein sequence ID" value="CDW79772.1"/>
    <property type="molecule type" value="Genomic_DNA"/>
</dbReference>
<accession>A0A078AE24</accession>
<dbReference type="Proteomes" id="UP000039865">
    <property type="component" value="Unassembled WGS sequence"/>
</dbReference>
<sequence>MKLKAEQNSGNQFSMKQFSKDIASCWNQEPKELKNLYVKLFKYFSKIKQFNYKQCLTINVLEYGKRQCEFPIQMLDPQYDNIPPETIFGEATAQIPAPQDMQTETKQPQESQLPKDDVPNFYVFSPPYQADEVKDIIKIEKLNNQIINTEEPIDLSTISEVDEYFEENPEENDFGAVNNRISLKSMTVNQYLD</sequence>
<keyword evidence="2" id="KW-1185">Reference proteome</keyword>
<name>A0A078AE24_STYLE</name>
<proteinExistence type="predicted"/>
<organism evidence="1 2">
    <name type="scientific">Stylonychia lemnae</name>
    <name type="common">Ciliate</name>
    <dbReference type="NCBI Taxonomy" id="5949"/>
    <lineage>
        <taxon>Eukaryota</taxon>
        <taxon>Sar</taxon>
        <taxon>Alveolata</taxon>
        <taxon>Ciliophora</taxon>
        <taxon>Intramacronucleata</taxon>
        <taxon>Spirotrichea</taxon>
        <taxon>Stichotrichia</taxon>
        <taxon>Sporadotrichida</taxon>
        <taxon>Oxytrichidae</taxon>
        <taxon>Stylonychinae</taxon>
        <taxon>Stylonychia</taxon>
    </lineage>
</organism>
<gene>
    <name evidence="1" type="primary">Contig12677.g13533</name>
    <name evidence="1" type="ORF">STYLEM_8764</name>
</gene>
<protein>
    <submittedName>
        <fullName evidence="1">Uncharacterized protein</fullName>
    </submittedName>
</protein>
<reference evidence="1 2" key="1">
    <citation type="submission" date="2014-06" db="EMBL/GenBank/DDBJ databases">
        <authorList>
            <person name="Swart Estienne"/>
        </authorList>
    </citation>
    <scope>NUCLEOTIDE SEQUENCE [LARGE SCALE GENOMIC DNA]</scope>
    <source>
        <strain evidence="1 2">130c</strain>
    </source>
</reference>
<evidence type="ECO:0000313" key="1">
    <source>
        <dbReference type="EMBL" id="CDW79772.1"/>
    </source>
</evidence>